<dbReference type="Proteomes" id="UP000235786">
    <property type="component" value="Unassembled WGS sequence"/>
</dbReference>
<evidence type="ECO:0000259" key="1">
    <source>
        <dbReference type="PROSITE" id="PS50181"/>
    </source>
</evidence>
<feature type="domain" description="F-box" evidence="1">
    <location>
        <begin position="116"/>
        <end position="163"/>
    </location>
</feature>
<evidence type="ECO:0000313" key="3">
    <source>
        <dbReference type="Proteomes" id="UP000235786"/>
    </source>
</evidence>
<dbReference type="InterPro" id="IPR001810">
    <property type="entry name" value="F-box_dom"/>
</dbReference>
<reference evidence="2 3" key="1">
    <citation type="submission" date="2016-04" db="EMBL/GenBank/DDBJ databases">
        <title>A degradative enzymes factory behind the ericoid mycorrhizal symbiosis.</title>
        <authorList>
            <consortium name="DOE Joint Genome Institute"/>
            <person name="Martino E."/>
            <person name="Morin E."/>
            <person name="Grelet G."/>
            <person name="Kuo A."/>
            <person name="Kohler A."/>
            <person name="Daghino S."/>
            <person name="Barry K."/>
            <person name="Choi C."/>
            <person name="Cichocki N."/>
            <person name="Clum A."/>
            <person name="Copeland A."/>
            <person name="Hainaut M."/>
            <person name="Haridas S."/>
            <person name="Labutti K."/>
            <person name="Lindquist E."/>
            <person name="Lipzen A."/>
            <person name="Khouja H.-R."/>
            <person name="Murat C."/>
            <person name="Ohm R."/>
            <person name="Olson A."/>
            <person name="Spatafora J."/>
            <person name="Veneault-Fourrey C."/>
            <person name="Henrissat B."/>
            <person name="Grigoriev I."/>
            <person name="Martin F."/>
            <person name="Perotto S."/>
        </authorList>
    </citation>
    <scope>NUCLEOTIDE SEQUENCE [LARGE SCALE GENOMIC DNA]</scope>
    <source>
        <strain evidence="2 3">F</strain>
    </source>
</reference>
<dbReference type="PROSITE" id="PS50181">
    <property type="entry name" value="FBOX"/>
    <property type="match status" value="1"/>
</dbReference>
<name>A0A2J6QXF4_HYAVF</name>
<dbReference type="OrthoDB" id="3516938at2759"/>
<dbReference type="EMBL" id="KZ613964">
    <property type="protein sequence ID" value="PMD30957.1"/>
    <property type="molecule type" value="Genomic_DNA"/>
</dbReference>
<keyword evidence="3" id="KW-1185">Reference proteome</keyword>
<dbReference type="AlphaFoldDB" id="A0A2J6QXF4"/>
<sequence>MALGIVEATGRESNWECLDTQFQTLDFRIRRKDNVDSITCESYASHLQNPLGNQPPIPPCQTLRRSGRMDCGICRSWKARVSLRRKGLSRTIIPPSTSLSTTERSPALGLPHEKGKDYLTALPAELLLRIFPHLPLRSFFDLSHTSSFLRYFLKTHSSVICNDAITAYYPNQAKTLETEKRLGWLVPTHEELRRREDFFSDCLASNLRHRRLCEHNPISKVKCAPLETLTDFRDFRILISDPGPQYLFFLQKGFLQTGVLYWYREEPVLIFRKEFNDFMKEFHRRVTCGECVRHGKAATARLGFPKELMWYYGQGEEVESPSPVAEL</sequence>
<dbReference type="SUPFAM" id="SSF81383">
    <property type="entry name" value="F-box domain"/>
    <property type="match status" value="1"/>
</dbReference>
<proteinExistence type="predicted"/>
<dbReference type="InterPro" id="IPR036047">
    <property type="entry name" value="F-box-like_dom_sf"/>
</dbReference>
<accession>A0A2J6QXF4</accession>
<organism evidence="2 3">
    <name type="scientific">Hyaloscypha variabilis (strain UAMH 11265 / GT02V1 / F)</name>
    <name type="common">Meliniomyces variabilis</name>
    <dbReference type="NCBI Taxonomy" id="1149755"/>
    <lineage>
        <taxon>Eukaryota</taxon>
        <taxon>Fungi</taxon>
        <taxon>Dikarya</taxon>
        <taxon>Ascomycota</taxon>
        <taxon>Pezizomycotina</taxon>
        <taxon>Leotiomycetes</taxon>
        <taxon>Helotiales</taxon>
        <taxon>Hyaloscyphaceae</taxon>
        <taxon>Hyaloscypha</taxon>
        <taxon>Hyaloscypha variabilis</taxon>
    </lineage>
</organism>
<evidence type="ECO:0000313" key="2">
    <source>
        <dbReference type="EMBL" id="PMD30957.1"/>
    </source>
</evidence>
<gene>
    <name evidence="2" type="ORF">L207DRAFT_573073</name>
</gene>
<protein>
    <recommendedName>
        <fullName evidence="1">F-box domain-containing protein</fullName>
    </recommendedName>
</protein>